<feature type="domain" description="DUF4986" evidence="2">
    <location>
        <begin position="560"/>
        <end position="637"/>
    </location>
</feature>
<dbReference type="Pfam" id="PF20620">
    <property type="entry name" value="DUF6805"/>
    <property type="match status" value="1"/>
</dbReference>
<evidence type="ECO:0000259" key="1">
    <source>
        <dbReference type="Pfam" id="PF07944"/>
    </source>
</evidence>
<comment type="caution">
    <text evidence="5">The sequence shown here is derived from an EMBL/GenBank/DDBJ whole genome shotgun (WGS) entry which is preliminary data.</text>
</comment>
<dbReference type="Pfam" id="PF20736">
    <property type="entry name" value="Glyco_hydro127M"/>
    <property type="match status" value="1"/>
</dbReference>
<organism evidence="5 6">
    <name type="scientific">Marinimicrobium koreense</name>
    <dbReference type="NCBI Taxonomy" id="306545"/>
    <lineage>
        <taxon>Bacteria</taxon>
        <taxon>Pseudomonadati</taxon>
        <taxon>Pseudomonadota</taxon>
        <taxon>Gammaproteobacteria</taxon>
        <taxon>Cellvibrionales</taxon>
        <taxon>Cellvibrionaceae</taxon>
        <taxon>Marinimicrobium</taxon>
    </lineage>
</organism>
<dbReference type="InterPro" id="IPR008928">
    <property type="entry name" value="6-hairpin_glycosidase_sf"/>
</dbReference>
<dbReference type="Proteomes" id="UP000273643">
    <property type="component" value="Unassembled WGS sequence"/>
</dbReference>
<dbReference type="PANTHER" id="PTHR31151">
    <property type="entry name" value="PROLINE-TRNA LIGASE (DUF1680)"/>
    <property type="match status" value="1"/>
</dbReference>
<dbReference type="PANTHER" id="PTHR31151:SF0">
    <property type="entry name" value="PROLINE-TRNA LIGASE (DUF1680)"/>
    <property type="match status" value="1"/>
</dbReference>
<feature type="domain" description="Non-reducing end beta-L-arabinofuranosidase-like GH127 middle" evidence="4">
    <location>
        <begin position="430"/>
        <end position="524"/>
    </location>
</feature>
<dbReference type="OrthoDB" id="9757939at2"/>
<evidence type="ECO:0000259" key="3">
    <source>
        <dbReference type="Pfam" id="PF20620"/>
    </source>
</evidence>
<dbReference type="Pfam" id="PF16375">
    <property type="entry name" value="DUF4986"/>
    <property type="match status" value="1"/>
</dbReference>
<dbReference type="AlphaFoldDB" id="A0A3N1NT89"/>
<feature type="domain" description="Non-reducing end beta-L-arabinofuranosidase-like GH127 catalytic" evidence="1">
    <location>
        <begin position="38"/>
        <end position="420"/>
    </location>
</feature>
<reference evidence="5 6" key="1">
    <citation type="submission" date="2018-11" db="EMBL/GenBank/DDBJ databases">
        <title>Genomic Encyclopedia of Type Strains, Phase IV (KMG-IV): sequencing the most valuable type-strain genomes for metagenomic binning, comparative biology and taxonomic classification.</title>
        <authorList>
            <person name="Goeker M."/>
        </authorList>
    </citation>
    <scope>NUCLEOTIDE SEQUENCE [LARGE SCALE GENOMIC DNA]</scope>
    <source>
        <strain evidence="5 6">DSM 16974</strain>
    </source>
</reference>
<dbReference type="InterPro" id="IPR012878">
    <property type="entry name" value="Beta-AFase-like_GH127_cat"/>
</dbReference>
<accession>A0A3N1NT89</accession>
<dbReference type="GO" id="GO:0005975">
    <property type="term" value="P:carbohydrate metabolic process"/>
    <property type="evidence" value="ECO:0007669"/>
    <property type="project" value="InterPro"/>
</dbReference>
<name>A0A3N1NT89_9GAMM</name>
<dbReference type="InterPro" id="IPR046544">
    <property type="entry name" value="GH146_SB_dom"/>
</dbReference>
<dbReference type="Pfam" id="PF07944">
    <property type="entry name" value="Beta-AFase-like_GH127_cat"/>
    <property type="match status" value="1"/>
</dbReference>
<dbReference type="InterPro" id="IPR049046">
    <property type="entry name" value="Beta-AFase-like_GH127_middle"/>
</dbReference>
<dbReference type="InterPro" id="IPR032275">
    <property type="entry name" value="DUF4986"/>
</dbReference>
<dbReference type="RefSeq" id="WP_123639036.1">
    <property type="nucleotide sequence ID" value="NZ_RJUK01000002.1"/>
</dbReference>
<evidence type="ECO:0000259" key="2">
    <source>
        <dbReference type="Pfam" id="PF16375"/>
    </source>
</evidence>
<protein>
    <submittedName>
        <fullName evidence="5">Uncharacterized protein</fullName>
    </submittedName>
</protein>
<evidence type="ECO:0000313" key="6">
    <source>
        <dbReference type="Proteomes" id="UP000273643"/>
    </source>
</evidence>
<dbReference type="PROSITE" id="PS51257">
    <property type="entry name" value="PROKAR_LIPOPROTEIN"/>
    <property type="match status" value="1"/>
</dbReference>
<gene>
    <name evidence="5" type="ORF">EDC38_2623</name>
</gene>
<dbReference type="SUPFAM" id="SSF48208">
    <property type="entry name" value="Six-hairpin glycosidases"/>
    <property type="match status" value="1"/>
</dbReference>
<feature type="domain" description="Glycoside hydrolase GH146 substrate-binding" evidence="3">
    <location>
        <begin position="657"/>
        <end position="791"/>
    </location>
</feature>
<keyword evidence="6" id="KW-1185">Reference proteome</keyword>
<proteinExistence type="predicted"/>
<dbReference type="EMBL" id="RJUK01000002">
    <property type="protein sequence ID" value="ROQ18398.1"/>
    <property type="molecule type" value="Genomic_DNA"/>
</dbReference>
<sequence>MRKLLPTLFAATLIAGCTQTNDRAEPQQTGVDTFPLTQVRLLDGSPFKRAEQTNLRYVYAMDPDRLLAPYLREAGLEPKKNTYGNWEGSGLDGHIGGHYLTSLALAYASTGDGEALRRLDYMLDELQRAQQANGNGYLGGVPGSKALWEEIERGEIDADLFALNGKWVPWYNVHKVYAGLRDAYLIAGREQALDMLIELSDWTIDLVDGLSDEQIQAMLRSEHGGMNEVFADLADITGEEKYLRLAKQFSHKQILDPLLQHQDELNGLHANTQIPKVVGYQRVAEVSGDPEWSEAADYFWRTVVYERSVAIGGNSVREHFHPTDDFSSMVSDREGPETCNTYNMLKLSRLLYDDAAELEYIDYYERALYNHILSSQHPDHGGLVYFTPMRPGHYRMYSQPEQAMWCCVGSGIENHFKYGELIYAHNDRDLYVNLFIPSRLTWEQAGITLAQETAFPDTDVTELTLEKGEGRFALKLRYPVWVEPGALEVSINGERVETKASPGEYVSIERNWQAGDIVRVTLPMTTRLEQLPDGSDYYAVLHGPIVLAAKTDVIQNEKLNFLSDDSRMGHIADGALCPPEATPVMVSEPEAFLEQLSPVPGQPMTFRASAGLDVADQDSVDLIPFYRVHDSRYTIYWPQANGDQSEARMKAERERLALDALTIDAVAPGEQQPESDHFFKGEDTEAGVHLGRHWRHASGWFSYELRDPQRQAKFLRITYFGGDAGRSFDILINGQTLAEVTLPEGKGADFYHVDYELPVEWVREAEEGVLTLKFEAKPGSIAGGIYGVRLLRDKP</sequence>
<evidence type="ECO:0000259" key="4">
    <source>
        <dbReference type="Pfam" id="PF20736"/>
    </source>
</evidence>
<evidence type="ECO:0000313" key="5">
    <source>
        <dbReference type="EMBL" id="ROQ18398.1"/>
    </source>
</evidence>